<dbReference type="InterPro" id="IPR013785">
    <property type="entry name" value="Aldolase_TIM"/>
</dbReference>
<evidence type="ECO:0000256" key="2">
    <source>
        <dbReference type="ARBA" id="ARBA00004725"/>
    </source>
</evidence>
<dbReference type="SUPFAM" id="SSF51395">
    <property type="entry name" value="FMN-linked oxidoreductases"/>
    <property type="match status" value="1"/>
</dbReference>
<dbReference type="GO" id="GO:0006207">
    <property type="term" value="P:'de novo' pyrimidine nucleobase biosynthetic process"/>
    <property type="evidence" value="ECO:0007669"/>
    <property type="project" value="TreeGrafter"/>
</dbReference>
<evidence type="ECO:0000313" key="10">
    <source>
        <dbReference type="Proteomes" id="UP000316304"/>
    </source>
</evidence>
<comment type="cofactor">
    <cofactor evidence="1">
        <name>FMN</name>
        <dbReference type="ChEBI" id="CHEBI:58210"/>
    </cofactor>
</comment>
<keyword evidence="10" id="KW-1185">Reference proteome</keyword>
<feature type="region of interest" description="Disordered" evidence="7">
    <location>
        <begin position="353"/>
        <end position="375"/>
    </location>
</feature>
<evidence type="ECO:0000313" key="9">
    <source>
        <dbReference type="EMBL" id="TWU24232.1"/>
    </source>
</evidence>
<name>A0A5C6CIU0_9BACT</name>
<comment type="pathway">
    <text evidence="2">Pyrimidine metabolism; UMP biosynthesis via de novo pathway.</text>
</comment>
<dbReference type="InterPro" id="IPR005720">
    <property type="entry name" value="Dihydroorotate_DH_cat"/>
</dbReference>
<dbReference type="PANTHER" id="PTHR48109:SF3">
    <property type="entry name" value="SLL0744 PROTEIN"/>
    <property type="match status" value="1"/>
</dbReference>
<dbReference type="EC" id="1.3.1.14" evidence="9"/>
<evidence type="ECO:0000256" key="3">
    <source>
        <dbReference type="ARBA" id="ARBA00022630"/>
    </source>
</evidence>
<evidence type="ECO:0000256" key="5">
    <source>
        <dbReference type="ARBA" id="ARBA00022975"/>
    </source>
</evidence>
<reference evidence="9 10" key="1">
    <citation type="submission" date="2019-02" db="EMBL/GenBank/DDBJ databases">
        <title>Deep-cultivation of Planctomycetes and their phenomic and genomic characterization uncovers novel biology.</title>
        <authorList>
            <person name="Wiegand S."/>
            <person name="Jogler M."/>
            <person name="Boedeker C."/>
            <person name="Pinto D."/>
            <person name="Vollmers J."/>
            <person name="Rivas-Marin E."/>
            <person name="Kohn T."/>
            <person name="Peeters S.H."/>
            <person name="Heuer A."/>
            <person name="Rast P."/>
            <person name="Oberbeckmann S."/>
            <person name="Bunk B."/>
            <person name="Jeske O."/>
            <person name="Meyerdierks A."/>
            <person name="Storesund J.E."/>
            <person name="Kallscheuer N."/>
            <person name="Luecker S."/>
            <person name="Lage O.M."/>
            <person name="Pohl T."/>
            <person name="Merkel B.J."/>
            <person name="Hornburger P."/>
            <person name="Mueller R.-W."/>
            <person name="Bruemmer F."/>
            <person name="Labrenz M."/>
            <person name="Spormann A.M."/>
            <person name="Op Den Camp H."/>
            <person name="Overmann J."/>
            <person name="Amann R."/>
            <person name="Jetten M.S.M."/>
            <person name="Mascher T."/>
            <person name="Medema M.H."/>
            <person name="Devos D.P."/>
            <person name="Kaster A.-K."/>
            <person name="Ovreas L."/>
            <person name="Rohde M."/>
            <person name="Galperin M.Y."/>
            <person name="Jogler C."/>
        </authorList>
    </citation>
    <scope>NUCLEOTIDE SEQUENCE [LARGE SCALE GENOMIC DNA]</scope>
    <source>
        <strain evidence="9 10">Pla52o</strain>
    </source>
</reference>
<proteinExistence type="predicted"/>
<evidence type="ECO:0000259" key="8">
    <source>
        <dbReference type="Pfam" id="PF01180"/>
    </source>
</evidence>
<keyword evidence="4" id="KW-0288">FMN</keyword>
<evidence type="ECO:0000256" key="1">
    <source>
        <dbReference type="ARBA" id="ARBA00001917"/>
    </source>
</evidence>
<dbReference type="GO" id="GO:0006221">
    <property type="term" value="P:pyrimidine nucleotide biosynthetic process"/>
    <property type="evidence" value="ECO:0007669"/>
    <property type="project" value="UniProtKB-KW"/>
</dbReference>
<dbReference type="GO" id="GO:0004589">
    <property type="term" value="F:dihydroorotate dehydrogenase (NAD+) activity"/>
    <property type="evidence" value="ECO:0007669"/>
    <property type="project" value="UniProtKB-EC"/>
</dbReference>
<keyword evidence="3" id="KW-0285">Flavoprotein</keyword>
<organism evidence="9 10">
    <name type="scientific">Novipirellula galeiformis</name>
    <dbReference type="NCBI Taxonomy" id="2528004"/>
    <lineage>
        <taxon>Bacteria</taxon>
        <taxon>Pseudomonadati</taxon>
        <taxon>Planctomycetota</taxon>
        <taxon>Planctomycetia</taxon>
        <taxon>Pirellulales</taxon>
        <taxon>Pirellulaceae</taxon>
        <taxon>Novipirellula</taxon>
    </lineage>
</organism>
<sequence>MPGSHLNEGTFTMTLDLTTNYGGLRLRTPIVVGACPLTANEQTRMALENAGAGAVVLPSLFEEHVVSWNHRRGHTSQLQDPRELDRLRENTRDTVCPDAETYLAMVNRASIQLSIPVIASLNGATDGDWLDFAGELQDAGAAAIELNIHHSPARNYQGPRELEDKVVDLAKSINNSITVPLFLKLNREYTSVCHLARRLLSGAQGLVLYGRDPNVDITLDNCQVKTHWGLTQPGSIGQTLGALMSVYGYCPAMPLAGSGGIGSPEDFIKVLLAGADVGMVVSAVYREGPDVIRTMLDGLMQFMEQNQLGSLNEIQAKRPLEFSSEEERMNCIRQFSTRPDWLEINAANRNIQGDRWGHPQRCQPQLVTSPPPPMH</sequence>
<evidence type="ECO:0000256" key="7">
    <source>
        <dbReference type="SAM" id="MobiDB-lite"/>
    </source>
</evidence>
<keyword evidence="6 9" id="KW-0560">Oxidoreductase</keyword>
<dbReference type="AlphaFoldDB" id="A0A5C6CIU0"/>
<accession>A0A5C6CIU0</accession>
<feature type="domain" description="Dihydroorotate dehydrogenase catalytic" evidence="8">
    <location>
        <begin position="107"/>
        <end position="303"/>
    </location>
</feature>
<comment type="caution">
    <text evidence="9">The sequence shown here is derived from an EMBL/GenBank/DDBJ whole genome shotgun (WGS) entry which is preliminary data.</text>
</comment>
<dbReference type="Proteomes" id="UP000316304">
    <property type="component" value="Unassembled WGS sequence"/>
</dbReference>
<gene>
    <name evidence="9" type="primary">pyrDB_1</name>
    <name evidence="9" type="ORF">Pla52o_21580</name>
</gene>
<dbReference type="PANTHER" id="PTHR48109">
    <property type="entry name" value="DIHYDROOROTATE DEHYDROGENASE (QUINONE), MITOCHONDRIAL-RELATED"/>
    <property type="match status" value="1"/>
</dbReference>
<protein>
    <submittedName>
        <fullName evidence="9">Dihydroorotate dehydrogenase B (NAD(+)), catalytic subunit</fullName>
        <ecNumber evidence="9">1.3.1.14</ecNumber>
    </submittedName>
</protein>
<dbReference type="EMBL" id="SJPT01000003">
    <property type="protein sequence ID" value="TWU24232.1"/>
    <property type="molecule type" value="Genomic_DNA"/>
</dbReference>
<dbReference type="InterPro" id="IPR050074">
    <property type="entry name" value="DHO_dehydrogenase"/>
</dbReference>
<dbReference type="Pfam" id="PF01180">
    <property type="entry name" value="DHO_dh"/>
    <property type="match status" value="1"/>
</dbReference>
<keyword evidence="5" id="KW-0665">Pyrimidine biosynthesis</keyword>
<evidence type="ECO:0000256" key="4">
    <source>
        <dbReference type="ARBA" id="ARBA00022643"/>
    </source>
</evidence>
<evidence type="ECO:0000256" key="6">
    <source>
        <dbReference type="ARBA" id="ARBA00023002"/>
    </source>
</evidence>
<dbReference type="GO" id="GO:0005737">
    <property type="term" value="C:cytoplasm"/>
    <property type="evidence" value="ECO:0007669"/>
    <property type="project" value="InterPro"/>
</dbReference>
<dbReference type="Gene3D" id="3.20.20.70">
    <property type="entry name" value="Aldolase class I"/>
    <property type="match status" value="1"/>
</dbReference>